<sequence>MDDSETNGLARPQISTTPTATESVPTPIPPGGSSSYIPNICATKAR</sequence>
<comment type="caution">
    <text evidence="1">The sequence shown here is derived from an EMBL/GenBank/DDBJ whole genome shotgun (WGS) entry which is preliminary data.</text>
</comment>
<name>A0ACA9RM47_9GLOM</name>
<protein>
    <submittedName>
        <fullName evidence="1">26174_t:CDS:1</fullName>
    </submittedName>
</protein>
<gene>
    <name evidence="1" type="ORF">RPERSI_LOCUS20920</name>
</gene>
<dbReference type="Proteomes" id="UP000789920">
    <property type="component" value="Unassembled WGS sequence"/>
</dbReference>
<proteinExistence type="predicted"/>
<feature type="non-terminal residue" evidence="1">
    <location>
        <position position="46"/>
    </location>
</feature>
<organism evidence="1 2">
    <name type="scientific">Racocetra persica</name>
    <dbReference type="NCBI Taxonomy" id="160502"/>
    <lineage>
        <taxon>Eukaryota</taxon>
        <taxon>Fungi</taxon>
        <taxon>Fungi incertae sedis</taxon>
        <taxon>Mucoromycota</taxon>
        <taxon>Glomeromycotina</taxon>
        <taxon>Glomeromycetes</taxon>
        <taxon>Diversisporales</taxon>
        <taxon>Gigasporaceae</taxon>
        <taxon>Racocetra</taxon>
    </lineage>
</organism>
<accession>A0ACA9RM47</accession>
<evidence type="ECO:0000313" key="2">
    <source>
        <dbReference type="Proteomes" id="UP000789920"/>
    </source>
</evidence>
<reference evidence="1" key="1">
    <citation type="submission" date="2021-06" db="EMBL/GenBank/DDBJ databases">
        <authorList>
            <person name="Kallberg Y."/>
            <person name="Tangrot J."/>
            <person name="Rosling A."/>
        </authorList>
    </citation>
    <scope>NUCLEOTIDE SEQUENCE</scope>
    <source>
        <strain evidence="1">MA461A</strain>
    </source>
</reference>
<dbReference type="EMBL" id="CAJVQC010060123">
    <property type="protein sequence ID" value="CAG8800444.1"/>
    <property type="molecule type" value="Genomic_DNA"/>
</dbReference>
<evidence type="ECO:0000313" key="1">
    <source>
        <dbReference type="EMBL" id="CAG8800444.1"/>
    </source>
</evidence>
<keyword evidence="2" id="KW-1185">Reference proteome</keyword>